<evidence type="ECO:0000313" key="7">
    <source>
        <dbReference type="EMBL" id="SYX91918.1"/>
    </source>
</evidence>
<dbReference type="PANTHER" id="PTHR42789:SF1">
    <property type="entry name" value="D-ISOMER SPECIFIC 2-HYDROXYACID DEHYDROGENASE FAMILY PROTEIN (AFU_ORTHOLOGUE AFUA_6G10090)"/>
    <property type="match status" value="1"/>
</dbReference>
<evidence type="ECO:0000256" key="1">
    <source>
        <dbReference type="ARBA" id="ARBA00005854"/>
    </source>
</evidence>
<gene>
    <name evidence="7" type="primary">serA</name>
    <name evidence="7" type="ORF">CCOS865_04198</name>
</gene>
<dbReference type="PROSITE" id="PS00670">
    <property type="entry name" value="D_2_HYDROXYACID_DH_2"/>
    <property type="match status" value="1"/>
</dbReference>
<dbReference type="PANTHER" id="PTHR42789">
    <property type="entry name" value="D-ISOMER SPECIFIC 2-HYDROXYACID DEHYDROGENASE FAMILY PROTEIN (AFU_ORTHOLOGUE AFUA_6G10090)"/>
    <property type="match status" value="1"/>
</dbReference>
<keyword evidence="2 4" id="KW-0560">Oxidoreductase</keyword>
<reference evidence="8" key="1">
    <citation type="submission" date="2018-08" db="EMBL/GenBank/DDBJ databases">
        <authorList>
            <person name="Blom J."/>
        </authorList>
    </citation>
    <scope>NUCLEOTIDE SEQUENCE [LARGE SCALE GENOMIC DNA]</scope>
    <source>
        <strain evidence="8">CCOS 865</strain>
    </source>
</reference>
<dbReference type="Proteomes" id="UP000263595">
    <property type="component" value="Unassembled WGS sequence"/>
</dbReference>
<evidence type="ECO:0000259" key="5">
    <source>
        <dbReference type="Pfam" id="PF00389"/>
    </source>
</evidence>
<dbReference type="InterPro" id="IPR050857">
    <property type="entry name" value="D-2-hydroxyacid_DH"/>
</dbReference>
<dbReference type="AlphaFoldDB" id="A0A383RZT7"/>
<sequence length="348" mass="37805">MMSAETKRVFRFDVWYHPIMAQVFADTPGFELNTVARSAPRQDILQALRASHVYQIPSARDELPAGWRADAELLAQLPQLLCVSTNGAGYDTVDLEACTRAGLLVLNQSGANAQSVAEAAIGLMIDCSRRISESDRRLRQSRGYSREHLMGSELYEKTLGLVGIGEIGTRVAGIARALGMRVVAYDPGLTVEQVRDNGAVAVDLATLLAESDVVSLHCPRLAETVNLMNTATFAQMRQGAIFINTARGGLHDEVALHQALASGHLGGAGIDVWDQEPPPLDHPLLALDTVVALYHTAGVTREARQRMGQWAAQQIIEVMAGRPGPRMVNPQVFPRFLERLQTGDHSAL</sequence>
<evidence type="ECO:0000256" key="4">
    <source>
        <dbReference type="RuleBase" id="RU003719"/>
    </source>
</evidence>
<evidence type="ECO:0000256" key="2">
    <source>
        <dbReference type="ARBA" id="ARBA00023002"/>
    </source>
</evidence>
<accession>A0A383RZT7</accession>
<dbReference type="EMBL" id="UNOZ01000030">
    <property type="protein sequence ID" value="SYX91918.1"/>
    <property type="molecule type" value="Genomic_DNA"/>
</dbReference>
<dbReference type="Gene3D" id="3.40.50.720">
    <property type="entry name" value="NAD(P)-binding Rossmann-like Domain"/>
    <property type="match status" value="2"/>
</dbReference>
<dbReference type="GO" id="GO:0004617">
    <property type="term" value="F:phosphoglycerate dehydrogenase activity"/>
    <property type="evidence" value="ECO:0007669"/>
    <property type="project" value="UniProtKB-EC"/>
</dbReference>
<proteinExistence type="inferred from homology"/>
<dbReference type="InterPro" id="IPR036291">
    <property type="entry name" value="NAD(P)-bd_dom_sf"/>
</dbReference>
<comment type="similarity">
    <text evidence="1 4">Belongs to the D-isomer specific 2-hydroxyacid dehydrogenase family.</text>
</comment>
<dbReference type="InterPro" id="IPR029753">
    <property type="entry name" value="D-isomer_DH_CS"/>
</dbReference>
<feature type="domain" description="D-isomer specific 2-hydroxyacid dehydrogenase NAD-binding" evidence="6">
    <location>
        <begin position="121"/>
        <end position="297"/>
    </location>
</feature>
<protein>
    <submittedName>
        <fullName evidence="7">D-3-phosphoglycerate dehydrogenase</fullName>
        <ecNumber evidence="7">1.1.1.95</ecNumber>
    </submittedName>
</protein>
<dbReference type="SUPFAM" id="SSF52283">
    <property type="entry name" value="Formate/glycerate dehydrogenase catalytic domain-like"/>
    <property type="match status" value="1"/>
</dbReference>
<evidence type="ECO:0000313" key="8">
    <source>
        <dbReference type="Proteomes" id="UP000263595"/>
    </source>
</evidence>
<evidence type="ECO:0000256" key="3">
    <source>
        <dbReference type="ARBA" id="ARBA00023027"/>
    </source>
</evidence>
<name>A0A383RZT7_9PSED</name>
<dbReference type="InterPro" id="IPR006139">
    <property type="entry name" value="D-isomer_2_OHA_DH_cat_dom"/>
</dbReference>
<dbReference type="Pfam" id="PF00389">
    <property type="entry name" value="2-Hacid_dh"/>
    <property type="match status" value="1"/>
</dbReference>
<dbReference type="SUPFAM" id="SSF51735">
    <property type="entry name" value="NAD(P)-binding Rossmann-fold domains"/>
    <property type="match status" value="1"/>
</dbReference>
<dbReference type="FunFam" id="3.40.50.720:FF:000203">
    <property type="entry name" value="D-3-phosphoglycerate dehydrogenase (SerA)"/>
    <property type="match status" value="1"/>
</dbReference>
<dbReference type="GO" id="GO:0051287">
    <property type="term" value="F:NAD binding"/>
    <property type="evidence" value="ECO:0007669"/>
    <property type="project" value="InterPro"/>
</dbReference>
<dbReference type="CDD" id="cd12173">
    <property type="entry name" value="PGDH_4"/>
    <property type="match status" value="1"/>
</dbReference>
<dbReference type="EC" id="1.1.1.95" evidence="7"/>
<evidence type="ECO:0000259" key="6">
    <source>
        <dbReference type="Pfam" id="PF02826"/>
    </source>
</evidence>
<dbReference type="Pfam" id="PF02826">
    <property type="entry name" value="2-Hacid_dh_C"/>
    <property type="match status" value="1"/>
</dbReference>
<dbReference type="InterPro" id="IPR006140">
    <property type="entry name" value="D-isomer_DH_NAD-bd"/>
</dbReference>
<organism evidence="7 8">
    <name type="scientific">Pseudomonas reidholzensis</name>
    <dbReference type="NCBI Taxonomy" id="1785162"/>
    <lineage>
        <taxon>Bacteria</taxon>
        <taxon>Pseudomonadati</taxon>
        <taxon>Pseudomonadota</taxon>
        <taxon>Gammaproteobacteria</taxon>
        <taxon>Pseudomonadales</taxon>
        <taxon>Pseudomonadaceae</taxon>
        <taxon>Pseudomonas</taxon>
    </lineage>
</organism>
<keyword evidence="3" id="KW-0520">NAD</keyword>
<feature type="domain" description="D-isomer specific 2-hydroxyacid dehydrogenase catalytic" evidence="5">
    <location>
        <begin position="32"/>
        <end position="329"/>
    </location>
</feature>
<keyword evidence="8" id="KW-1185">Reference proteome</keyword>